<dbReference type="InterPro" id="IPR033764">
    <property type="entry name" value="Sdr_B"/>
</dbReference>
<evidence type="ECO:0000313" key="6">
    <source>
        <dbReference type="EMBL" id="ADV45594.1"/>
    </source>
</evidence>
<dbReference type="SUPFAM" id="SSF49464">
    <property type="entry name" value="Carboxypeptidase regulatory domain-like"/>
    <property type="match status" value="1"/>
</dbReference>
<evidence type="ECO:0000256" key="4">
    <source>
        <dbReference type="SAM" id="Phobius"/>
    </source>
</evidence>
<dbReference type="eggNOG" id="COG3391">
    <property type="taxonomic scope" value="Bacteria"/>
</dbReference>
<keyword evidence="4" id="KW-0472">Membrane</keyword>
<dbReference type="HOGENOM" id="CLU_1738590_0_0_7"/>
<sequence>MNLRSPGVVVELYDADGNPVSDVHGNHSVTTDSNGKYGFDVEPGQTYKLHFIIPKNLQEDGYVFTPSNAGSDTGDSDADGSGFTVTVTPHAGQNIVTLDAGINCGCDRKQVSNDSGGGSAMGVISGLLMIFLSAGLGLWMIRREESEVLG</sequence>
<keyword evidence="3" id="KW-0732">Signal</keyword>
<evidence type="ECO:0000256" key="1">
    <source>
        <dbReference type="ARBA" id="ARBA00004613"/>
    </source>
</evidence>
<keyword evidence="4" id="KW-1133">Transmembrane helix</keyword>
<dbReference type="InterPro" id="IPR013783">
    <property type="entry name" value="Ig-like_fold"/>
</dbReference>
<name>E6WZT6_NITSE</name>
<evidence type="ECO:0000313" key="7">
    <source>
        <dbReference type="Proteomes" id="UP000008633"/>
    </source>
</evidence>
<dbReference type="Proteomes" id="UP000008633">
    <property type="component" value="Chromosome"/>
</dbReference>
<evidence type="ECO:0000259" key="5">
    <source>
        <dbReference type="Pfam" id="PF17210"/>
    </source>
</evidence>
<accession>E6WZT6</accession>
<keyword evidence="4" id="KW-0812">Transmembrane</keyword>
<dbReference type="EMBL" id="CP002452">
    <property type="protein sequence ID" value="ADV45594.1"/>
    <property type="molecule type" value="Genomic_DNA"/>
</dbReference>
<dbReference type="InterPro" id="IPR008969">
    <property type="entry name" value="CarboxyPept-like_regulatory"/>
</dbReference>
<gene>
    <name evidence="6" type="ordered locus">Nitsa_0323</name>
</gene>
<dbReference type="KEGG" id="nsa:Nitsa_0323"/>
<feature type="domain" description="SD-repeat containing protein B" evidence="5">
    <location>
        <begin position="7"/>
        <end position="102"/>
    </location>
</feature>
<keyword evidence="2" id="KW-0964">Secreted</keyword>
<organism evidence="6 7">
    <name type="scientific">Nitratifractor salsuginis (strain DSM 16511 / JCM 12458 / E9I37-1)</name>
    <dbReference type="NCBI Taxonomy" id="749222"/>
    <lineage>
        <taxon>Bacteria</taxon>
        <taxon>Pseudomonadati</taxon>
        <taxon>Campylobacterota</taxon>
        <taxon>Epsilonproteobacteria</taxon>
        <taxon>Campylobacterales</taxon>
        <taxon>Sulfurovaceae</taxon>
        <taxon>Nitratifractor</taxon>
    </lineage>
</organism>
<feature type="transmembrane region" description="Helical" evidence="4">
    <location>
        <begin position="118"/>
        <end position="141"/>
    </location>
</feature>
<dbReference type="Gene3D" id="2.60.40.10">
    <property type="entry name" value="Immunoglobulins"/>
    <property type="match status" value="1"/>
</dbReference>
<evidence type="ECO:0000256" key="3">
    <source>
        <dbReference type="ARBA" id="ARBA00022729"/>
    </source>
</evidence>
<dbReference type="GO" id="GO:0005576">
    <property type="term" value="C:extracellular region"/>
    <property type="evidence" value="ECO:0007669"/>
    <property type="project" value="UniProtKB-SubCell"/>
</dbReference>
<protein>
    <submittedName>
        <fullName evidence="6">Cna B domain protein</fullName>
    </submittedName>
</protein>
<evidence type="ECO:0000256" key="2">
    <source>
        <dbReference type="ARBA" id="ARBA00022525"/>
    </source>
</evidence>
<keyword evidence="7" id="KW-1185">Reference proteome</keyword>
<reference evidence="6 7" key="1">
    <citation type="journal article" date="2011" name="Stand. Genomic Sci.">
        <title>Complete genome sequence of Nitratifractor salsuginis type strain (E9I37-1).</title>
        <authorList>
            <person name="Anderson I."/>
            <person name="Sikorski J."/>
            <person name="Zeytun A."/>
            <person name="Nolan M."/>
            <person name="Lapidus A."/>
            <person name="Lucas S."/>
            <person name="Hammon N."/>
            <person name="Deshpande S."/>
            <person name="Cheng J.F."/>
            <person name="Tapia R."/>
            <person name="Han C."/>
            <person name="Goodwin L."/>
            <person name="Pitluck S."/>
            <person name="Liolios K."/>
            <person name="Pagani I."/>
            <person name="Ivanova N."/>
            <person name="Huntemann M."/>
            <person name="Mavromatis K."/>
            <person name="Ovchinikova G."/>
            <person name="Pati A."/>
            <person name="Chen A."/>
            <person name="Palaniappan K."/>
            <person name="Land M."/>
            <person name="Hauser L."/>
            <person name="Brambilla E.M."/>
            <person name="Ngatchou-Djao O.D."/>
            <person name="Rohde M."/>
            <person name="Tindall B.J."/>
            <person name="Goker M."/>
            <person name="Detter J.C."/>
            <person name="Woyke T."/>
            <person name="Bristow J."/>
            <person name="Eisen J.A."/>
            <person name="Markowitz V."/>
            <person name="Hugenholtz P."/>
            <person name="Klenk H.P."/>
            <person name="Kyrpides N.C."/>
        </authorList>
    </citation>
    <scope>NUCLEOTIDE SEQUENCE [LARGE SCALE GENOMIC DNA]</scope>
    <source>
        <strain evidence="7">DSM 16511 / JCM 12458 / E9I37-1</strain>
    </source>
</reference>
<reference evidence="7" key="2">
    <citation type="submission" date="2011-01" db="EMBL/GenBank/DDBJ databases">
        <title>The complete genome of Nitratifractor salsuginis DSM 16511.</title>
        <authorList>
            <consortium name="US DOE Joint Genome Institute (JGI-PGF)"/>
            <person name="Lucas S."/>
            <person name="Copeland A."/>
            <person name="Lapidus A."/>
            <person name="Bruce D."/>
            <person name="Goodwin L."/>
            <person name="Pitluck S."/>
            <person name="Kyrpides N."/>
            <person name="Mavromatis K."/>
            <person name="Ivanova N."/>
            <person name="Mikhailova N."/>
            <person name="Zeytun A."/>
            <person name="Detter J.C."/>
            <person name="Tapia R."/>
            <person name="Han C."/>
            <person name="Land M."/>
            <person name="Hauser L."/>
            <person name="Markowitz V."/>
            <person name="Cheng J.-F."/>
            <person name="Hugenholtz P."/>
            <person name="Woyke T."/>
            <person name="Wu D."/>
            <person name="Tindall B."/>
            <person name="Schuetze A."/>
            <person name="Brambilla E."/>
            <person name="Klenk H.-P."/>
            <person name="Eisen J.A."/>
        </authorList>
    </citation>
    <scope>NUCLEOTIDE SEQUENCE [LARGE SCALE GENOMIC DNA]</scope>
    <source>
        <strain evidence="7">DSM 16511 / JCM 12458 / E9I37-1</strain>
    </source>
</reference>
<dbReference type="Pfam" id="PF17210">
    <property type="entry name" value="SdrD_B"/>
    <property type="match status" value="1"/>
</dbReference>
<dbReference type="RefSeq" id="WP_013553291.1">
    <property type="nucleotide sequence ID" value="NC_014935.1"/>
</dbReference>
<proteinExistence type="predicted"/>
<dbReference type="STRING" id="749222.Nitsa_0323"/>
<comment type="subcellular location">
    <subcellularLocation>
        <location evidence="1">Secreted</location>
    </subcellularLocation>
</comment>
<dbReference type="AlphaFoldDB" id="E6WZT6"/>